<evidence type="ECO:0000313" key="3">
    <source>
        <dbReference type="Proteomes" id="UP000222542"/>
    </source>
</evidence>
<dbReference type="STRING" id="4072.A0A2G3ADD7"/>
<dbReference type="SMART" id="SM00256">
    <property type="entry name" value="FBOX"/>
    <property type="match status" value="1"/>
</dbReference>
<name>A0A2G3ADD7_CAPAN</name>
<dbReference type="OMA" id="VQGGCHR"/>
<dbReference type="AlphaFoldDB" id="A0A2G3ADD7"/>
<protein>
    <recommendedName>
        <fullName evidence="1">F-box domain-containing protein</fullName>
    </recommendedName>
</protein>
<dbReference type="PANTHER" id="PTHR44259">
    <property type="entry name" value="OS07G0183000 PROTEIN-RELATED"/>
    <property type="match status" value="1"/>
</dbReference>
<sequence>MADCAELPDDLIAHIANHVKVIEDFIAFRAVCTSWQIAATKDNFDVFSTQVPLLMLGAKDDDFQEFYSLSKKKVSHIFLPEARGRECFPLGEWLFTMEDNTGELNLLHPFSRTQIQLPSLEDLMASKGLREKLFLSCVEKVALSANPSITSDYVLMINYHAGSNHLAFWRPRDLHWTYINKEIPDAAMSINYYKGHFYYVTCEGELWSFEVAGPNTPKPIVEPGLLYWPEDGIFGHCSVQFYIVELSDALLFVMRYANYTDDPEAGHKTFKFKVLELDVIKGELKEEVKTLGDSAIFVGLNSGACSVDSSKFTGIKPNHIYFTDDWFQKLYFMEDVGGKDTGVYNLENGKIESIYPELSLSRIYQPTWVMPSLIM</sequence>
<feature type="domain" description="F-box" evidence="1">
    <location>
        <begin position="7"/>
        <end position="48"/>
    </location>
</feature>
<evidence type="ECO:0000259" key="1">
    <source>
        <dbReference type="SMART" id="SM00256"/>
    </source>
</evidence>
<proteinExistence type="predicted"/>
<dbReference type="InterPro" id="IPR050942">
    <property type="entry name" value="F-box_BR-signaling"/>
</dbReference>
<evidence type="ECO:0000313" key="2">
    <source>
        <dbReference type="EMBL" id="PHT92237.1"/>
    </source>
</evidence>
<accession>A0A2G3ADD7</accession>
<gene>
    <name evidence="2" type="ORF">T459_00119</name>
</gene>
<reference evidence="2 3" key="2">
    <citation type="journal article" date="2017" name="Genome Biol.">
        <title>New reference genome sequences of hot pepper reveal the massive evolution of plant disease-resistance genes by retroduplication.</title>
        <authorList>
            <person name="Kim S."/>
            <person name="Park J."/>
            <person name="Yeom S.I."/>
            <person name="Kim Y.M."/>
            <person name="Seo E."/>
            <person name="Kim K.T."/>
            <person name="Kim M.S."/>
            <person name="Lee J.M."/>
            <person name="Cheong K."/>
            <person name="Shin H.S."/>
            <person name="Kim S.B."/>
            <person name="Han K."/>
            <person name="Lee J."/>
            <person name="Park M."/>
            <person name="Lee H.A."/>
            <person name="Lee H.Y."/>
            <person name="Lee Y."/>
            <person name="Oh S."/>
            <person name="Lee J.H."/>
            <person name="Choi E."/>
            <person name="Choi E."/>
            <person name="Lee S.E."/>
            <person name="Jeon J."/>
            <person name="Kim H."/>
            <person name="Choi G."/>
            <person name="Song H."/>
            <person name="Lee J."/>
            <person name="Lee S.C."/>
            <person name="Kwon J.K."/>
            <person name="Lee H.Y."/>
            <person name="Koo N."/>
            <person name="Hong Y."/>
            <person name="Kim R.W."/>
            <person name="Kang W.H."/>
            <person name="Huh J.H."/>
            <person name="Kang B.C."/>
            <person name="Yang T.J."/>
            <person name="Lee Y.H."/>
            <person name="Bennetzen J.L."/>
            <person name="Choi D."/>
        </authorList>
    </citation>
    <scope>NUCLEOTIDE SEQUENCE [LARGE SCALE GENOMIC DNA]</scope>
    <source>
        <strain evidence="3">cv. CM334</strain>
    </source>
</reference>
<dbReference type="PANTHER" id="PTHR44259:SF43">
    <property type="entry name" value="DUF295 DOMAIN-CONTAINING PROTEIN"/>
    <property type="match status" value="1"/>
</dbReference>
<dbReference type="Gramene" id="PHT92237">
    <property type="protein sequence ID" value="PHT92237"/>
    <property type="gene ID" value="T459_00119"/>
</dbReference>
<dbReference type="InterPro" id="IPR005174">
    <property type="entry name" value="KIB1-4_b-propeller"/>
</dbReference>
<dbReference type="OrthoDB" id="642536at2759"/>
<dbReference type="Proteomes" id="UP000222542">
    <property type="component" value="Unassembled WGS sequence"/>
</dbReference>
<dbReference type="Pfam" id="PF03478">
    <property type="entry name" value="Beta-prop_KIB1-4"/>
    <property type="match status" value="1"/>
</dbReference>
<dbReference type="Pfam" id="PF00646">
    <property type="entry name" value="F-box"/>
    <property type="match status" value="1"/>
</dbReference>
<dbReference type="InterPro" id="IPR001810">
    <property type="entry name" value="F-box_dom"/>
</dbReference>
<dbReference type="EMBL" id="AYRZ02000001">
    <property type="protein sequence ID" value="PHT92237.1"/>
    <property type="molecule type" value="Genomic_DNA"/>
</dbReference>
<reference evidence="2 3" key="1">
    <citation type="journal article" date="2014" name="Nat. Genet.">
        <title>Genome sequence of the hot pepper provides insights into the evolution of pungency in Capsicum species.</title>
        <authorList>
            <person name="Kim S."/>
            <person name="Park M."/>
            <person name="Yeom S.I."/>
            <person name="Kim Y.M."/>
            <person name="Lee J.M."/>
            <person name="Lee H.A."/>
            <person name="Seo E."/>
            <person name="Choi J."/>
            <person name="Cheong K."/>
            <person name="Kim K.T."/>
            <person name="Jung K."/>
            <person name="Lee G.W."/>
            <person name="Oh S.K."/>
            <person name="Bae C."/>
            <person name="Kim S.B."/>
            <person name="Lee H.Y."/>
            <person name="Kim S.Y."/>
            <person name="Kim M.S."/>
            <person name="Kang B.C."/>
            <person name="Jo Y.D."/>
            <person name="Yang H.B."/>
            <person name="Jeong H.J."/>
            <person name="Kang W.H."/>
            <person name="Kwon J.K."/>
            <person name="Shin C."/>
            <person name="Lim J.Y."/>
            <person name="Park J.H."/>
            <person name="Huh J.H."/>
            <person name="Kim J.S."/>
            <person name="Kim B.D."/>
            <person name="Cohen O."/>
            <person name="Paran I."/>
            <person name="Suh M.C."/>
            <person name="Lee S.B."/>
            <person name="Kim Y.K."/>
            <person name="Shin Y."/>
            <person name="Noh S.J."/>
            <person name="Park J."/>
            <person name="Seo Y.S."/>
            <person name="Kwon S.Y."/>
            <person name="Kim H.A."/>
            <person name="Park J.M."/>
            <person name="Kim H.J."/>
            <person name="Choi S.B."/>
            <person name="Bosland P.W."/>
            <person name="Reeves G."/>
            <person name="Jo S.H."/>
            <person name="Lee B.W."/>
            <person name="Cho H.T."/>
            <person name="Choi H.S."/>
            <person name="Lee M.S."/>
            <person name="Yu Y."/>
            <person name="Do Choi Y."/>
            <person name="Park B.S."/>
            <person name="van Deynze A."/>
            <person name="Ashrafi H."/>
            <person name="Hill T."/>
            <person name="Kim W.T."/>
            <person name="Pai H.S."/>
            <person name="Ahn H.K."/>
            <person name="Yeam I."/>
            <person name="Giovannoni J.J."/>
            <person name="Rose J.K."/>
            <person name="Sorensen I."/>
            <person name="Lee S.J."/>
            <person name="Kim R.W."/>
            <person name="Choi I.Y."/>
            <person name="Choi B.S."/>
            <person name="Lim J.S."/>
            <person name="Lee Y.H."/>
            <person name="Choi D."/>
        </authorList>
    </citation>
    <scope>NUCLEOTIDE SEQUENCE [LARGE SCALE GENOMIC DNA]</scope>
    <source>
        <strain evidence="3">cv. CM334</strain>
    </source>
</reference>
<comment type="caution">
    <text evidence="2">The sequence shown here is derived from an EMBL/GenBank/DDBJ whole genome shotgun (WGS) entry which is preliminary data.</text>
</comment>
<organism evidence="2 3">
    <name type="scientific">Capsicum annuum</name>
    <name type="common">Capsicum pepper</name>
    <dbReference type="NCBI Taxonomy" id="4072"/>
    <lineage>
        <taxon>Eukaryota</taxon>
        <taxon>Viridiplantae</taxon>
        <taxon>Streptophyta</taxon>
        <taxon>Embryophyta</taxon>
        <taxon>Tracheophyta</taxon>
        <taxon>Spermatophyta</taxon>
        <taxon>Magnoliopsida</taxon>
        <taxon>eudicotyledons</taxon>
        <taxon>Gunneridae</taxon>
        <taxon>Pentapetalae</taxon>
        <taxon>asterids</taxon>
        <taxon>lamiids</taxon>
        <taxon>Solanales</taxon>
        <taxon>Solanaceae</taxon>
        <taxon>Solanoideae</taxon>
        <taxon>Capsiceae</taxon>
        <taxon>Capsicum</taxon>
    </lineage>
</organism>
<keyword evidence="3" id="KW-1185">Reference proteome</keyword>